<dbReference type="Pfam" id="PF00581">
    <property type="entry name" value="Rhodanese"/>
    <property type="match status" value="1"/>
</dbReference>
<protein>
    <submittedName>
        <fullName evidence="3">Predicted protein</fullName>
    </submittedName>
</protein>
<organism evidence="4">
    <name type="scientific">Micromonas pusilla (strain CCMP1545)</name>
    <name type="common">Picoplanktonic green alga</name>
    <dbReference type="NCBI Taxonomy" id="564608"/>
    <lineage>
        <taxon>Eukaryota</taxon>
        <taxon>Viridiplantae</taxon>
        <taxon>Chlorophyta</taxon>
        <taxon>Mamiellophyceae</taxon>
        <taxon>Mamiellales</taxon>
        <taxon>Mamiellaceae</taxon>
        <taxon>Micromonas</taxon>
    </lineage>
</organism>
<dbReference type="STRING" id="564608.C1MZL9"/>
<gene>
    <name evidence="3" type="ORF">MICPUCDRAFT_60777</name>
</gene>
<evidence type="ECO:0000256" key="1">
    <source>
        <dbReference type="SAM" id="MobiDB-lite"/>
    </source>
</evidence>
<dbReference type="AlphaFoldDB" id="C1MZL9"/>
<dbReference type="InterPro" id="IPR036873">
    <property type="entry name" value="Rhodanese-like_dom_sf"/>
</dbReference>
<feature type="domain" description="Rhodanese" evidence="2">
    <location>
        <begin position="286"/>
        <end position="376"/>
    </location>
</feature>
<dbReference type="SUPFAM" id="SSF52821">
    <property type="entry name" value="Rhodanese/Cell cycle control phosphatase"/>
    <property type="match status" value="2"/>
</dbReference>
<feature type="compositionally biased region" description="Basic and acidic residues" evidence="1">
    <location>
        <begin position="392"/>
        <end position="405"/>
    </location>
</feature>
<evidence type="ECO:0000259" key="2">
    <source>
        <dbReference type="PROSITE" id="PS50206"/>
    </source>
</evidence>
<feature type="region of interest" description="Disordered" evidence="1">
    <location>
        <begin position="392"/>
        <end position="414"/>
    </location>
</feature>
<dbReference type="GO" id="GO:0005739">
    <property type="term" value="C:mitochondrion"/>
    <property type="evidence" value="ECO:0007669"/>
    <property type="project" value="TreeGrafter"/>
</dbReference>
<dbReference type="OrthoDB" id="566238at2759"/>
<evidence type="ECO:0000313" key="3">
    <source>
        <dbReference type="EMBL" id="EEH54626.1"/>
    </source>
</evidence>
<feature type="region of interest" description="Disordered" evidence="1">
    <location>
        <begin position="226"/>
        <end position="262"/>
    </location>
</feature>
<name>C1MZL9_MICPC</name>
<dbReference type="InterPro" id="IPR001763">
    <property type="entry name" value="Rhodanese-like_dom"/>
</dbReference>
<dbReference type="RefSeq" id="XP_003060976.1">
    <property type="nucleotide sequence ID" value="XM_003060930.1"/>
</dbReference>
<keyword evidence="4" id="KW-1185">Reference proteome</keyword>
<dbReference type="KEGG" id="mpp:MICPUCDRAFT_60777"/>
<dbReference type="GeneID" id="9686682"/>
<accession>C1MZL9</accession>
<sequence>MHITNIGGSLTTAVCLSLIAWSIRVLRAQQKADQNRSNRGGARAGGPGGAYLPSLRHRRAYARLSPTAFWLLTDSKSVKCFIVDVRSAEEVRAAESSGSGDDVVSRLEHFRVPVDDLASALKPRGKYGGGNGVDGGWAARFGAAPPSPRSTIVFVSTHGHSASQAASLAVSLGFQRCCVIEGGLAAAAPLAPPPPRSPSCASLSGDDVANGSLGSLVANGSSIGGGQSVSSLTSPGGKSHSSQQSSLTSPTGSSSSSRVSPSELLSRDALGLLLEYGAAQGEPLMTLIDVRRHDERSLYGGIRSSSHLAVEQLPKALLMSNEEWARTFHFRKPGEDDVVVLYSRRMERAVYAKQLLNDAGMHRCLVLADGVVGWCEGGAGAAEGIAAYRGYREGETPPEPERGDAGDGGGGIDRGEAEAELVRKRVLLP</sequence>
<dbReference type="eggNOG" id="ENOG502S36G">
    <property type="taxonomic scope" value="Eukaryota"/>
</dbReference>
<dbReference type="Proteomes" id="UP000001876">
    <property type="component" value="Unassembled WGS sequence"/>
</dbReference>
<dbReference type="PANTHER" id="PTHR44086">
    <property type="entry name" value="THIOSULFATE SULFURTRANSFERASE RDL2, MITOCHONDRIAL-RELATED"/>
    <property type="match status" value="1"/>
</dbReference>
<dbReference type="GO" id="GO:0004792">
    <property type="term" value="F:thiosulfate-cyanide sulfurtransferase activity"/>
    <property type="evidence" value="ECO:0007669"/>
    <property type="project" value="TreeGrafter"/>
</dbReference>
<proteinExistence type="predicted"/>
<feature type="compositionally biased region" description="Low complexity" evidence="1">
    <location>
        <begin position="228"/>
        <end position="262"/>
    </location>
</feature>
<dbReference type="SMART" id="SM00450">
    <property type="entry name" value="RHOD"/>
    <property type="match status" value="2"/>
</dbReference>
<dbReference type="PANTHER" id="PTHR44086:SF10">
    <property type="entry name" value="THIOSULFATE SULFURTRANSFERASE_RHODANESE-LIKE DOMAIN-CONTAINING PROTEIN 3"/>
    <property type="match status" value="1"/>
</dbReference>
<reference evidence="3 4" key="1">
    <citation type="journal article" date="2009" name="Science">
        <title>Green evolution and dynamic adaptations revealed by genomes of the marine picoeukaryotes Micromonas.</title>
        <authorList>
            <person name="Worden A.Z."/>
            <person name="Lee J.H."/>
            <person name="Mock T."/>
            <person name="Rouze P."/>
            <person name="Simmons M.P."/>
            <person name="Aerts A.L."/>
            <person name="Allen A.E."/>
            <person name="Cuvelier M.L."/>
            <person name="Derelle E."/>
            <person name="Everett M.V."/>
            <person name="Foulon E."/>
            <person name="Grimwood J."/>
            <person name="Gundlach H."/>
            <person name="Henrissat B."/>
            <person name="Napoli C."/>
            <person name="McDonald S.M."/>
            <person name="Parker M.S."/>
            <person name="Rombauts S."/>
            <person name="Salamov A."/>
            <person name="Von Dassow P."/>
            <person name="Badger J.H."/>
            <person name="Coutinho P.M."/>
            <person name="Demir E."/>
            <person name="Dubchak I."/>
            <person name="Gentemann C."/>
            <person name="Eikrem W."/>
            <person name="Gready J.E."/>
            <person name="John U."/>
            <person name="Lanier W."/>
            <person name="Lindquist E.A."/>
            <person name="Lucas S."/>
            <person name="Mayer K.F."/>
            <person name="Moreau H."/>
            <person name="Not F."/>
            <person name="Otillar R."/>
            <person name="Panaud O."/>
            <person name="Pangilinan J."/>
            <person name="Paulsen I."/>
            <person name="Piegu B."/>
            <person name="Poliakov A."/>
            <person name="Robbens S."/>
            <person name="Schmutz J."/>
            <person name="Toulza E."/>
            <person name="Wyss T."/>
            <person name="Zelensky A."/>
            <person name="Zhou K."/>
            <person name="Armbrust E.V."/>
            <person name="Bhattacharya D."/>
            <person name="Goodenough U.W."/>
            <person name="Van de Peer Y."/>
            <person name="Grigoriev I.V."/>
        </authorList>
    </citation>
    <scope>NUCLEOTIDE SEQUENCE [LARGE SCALE GENOMIC DNA]</scope>
    <source>
        <strain evidence="3 4">CCMP1545</strain>
    </source>
</reference>
<dbReference type="CDD" id="cd00158">
    <property type="entry name" value="RHOD"/>
    <property type="match status" value="1"/>
</dbReference>
<dbReference type="OMA" id="IFVSTHG"/>
<dbReference type="PROSITE" id="PS50206">
    <property type="entry name" value="RHODANESE_3"/>
    <property type="match status" value="2"/>
</dbReference>
<evidence type="ECO:0000313" key="4">
    <source>
        <dbReference type="Proteomes" id="UP000001876"/>
    </source>
</evidence>
<feature type="domain" description="Rhodanese" evidence="2">
    <location>
        <begin position="138"/>
        <end position="196"/>
    </location>
</feature>
<dbReference type="EMBL" id="GG663743">
    <property type="protein sequence ID" value="EEH54626.1"/>
    <property type="molecule type" value="Genomic_DNA"/>
</dbReference>
<dbReference type="Gene3D" id="3.40.250.10">
    <property type="entry name" value="Rhodanese-like domain"/>
    <property type="match status" value="2"/>
</dbReference>